<reference evidence="12 13" key="1">
    <citation type="submission" date="2016-10" db="EMBL/GenBank/DDBJ databases">
        <title>Draft Genome sequence of Alkanindiges sp. strain H1.</title>
        <authorList>
            <person name="Subhash Y."/>
            <person name="Lee S."/>
        </authorList>
    </citation>
    <scope>NUCLEOTIDE SEQUENCE [LARGE SCALE GENOMIC DNA]</scope>
    <source>
        <strain evidence="12 13">H1</strain>
    </source>
</reference>
<dbReference type="GO" id="GO:0005886">
    <property type="term" value="C:plasma membrane"/>
    <property type="evidence" value="ECO:0007669"/>
    <property type="project" value="TreeGrafter"/>
</dbReference>
<evidence type="ECO:0000256" key="3">
    <source>
        <dbReference type="ARBA" id="ARBA00022448"/>
    </source>
</evidence>
<name>A0A1S8CXJ6_9GAMM</name>
<keyword evidence="3" id="KW-0813">Transport</keyword>
<dbReference type="InterPro" id="IPR027469">
    <property type="entry name" value="Cation_efflux_TMD_sf"/>
</dbReference>
<evidence type="ECO:0000256" key="7">
    <source>
        <dbReference type="ARBA" id="ARBA00023065"/>
    </source>
</evidence>
<dbReference type="SUPFAM" id="SSF161111">
    <property type="entry name" value="Cation efflux protein transmembrane domain-like"/>
    <property type="match status" value="1"/>
</dbReference>
<keyword evidence="7" id="KW-0406">Ion transport</keyword>
<evidence type="ECO:0000256" key="1">
    <source>
        <dbReference type="ARBA" id="ARBA00004141"/>
    </source>
</evidence>
<accession>A0A1S8CXJ6</accession>
<dbReference type="InterPro" id="IPR002524">
    <property type="entry name" value="Cation_efflux"/>
</dbReference>
<dbReference type="PANTHER" id="PTHR11562">
    <property type="entry name" value="CATION EFFLUX PROTEIN/ ZINC TRANSPORTER"/>
    <property type="match status" value="1"/>
</dbReference>
<feature type="domain" description="Cation efflux protein transmembrane" evidence="10">
    <location>
        <begin position="11"/>
        <end position="201"/>
    </location>
</feature>
<keyword evidence="8 9" id="KW-0472">Membrane</keyword>
<evidence type="ECO:0000256" key="8">
    <source>
        <dbReference type="ARBA" id="ARBA00023136"/>
    </source>
</evidence>
<evidence type="ECO:0000256" key="6">
    <source>
        <dbReference type="ARBA" id="ARBA00022989"/>
    </source>
</evidence>
<dbReference type="SUPFAM" id="SSF160240">
    <property type="entry name" value="Cation efflux protein cytoplasmic domain-like"/>
    <property type="match status" value="1"/>
</dbReference>
<keyword evidence="6 9" id="KW-1133">Transmembrane helix</keyword>
<dbReference type="InterPro" id="IPR036837">
    <property type="entry name" value="Cation_efflux_CTD_sf"/>
</dbReference>
<evidence type="ECO:0000256" key="2">
    <source>
        <dbReference type="ARBA" id="ARBA00008873"/>
    </source>
</evidence>
<evidence type="ECO:0000256" key="4">
    <source>
        <dbReference type="ARBA" id="ARBA00022692"/>
    </source>
</evidence>
<feature type="transmembrane region" description="Helical" evidence="9">
    <location>
        <begin position="12"/>
        <end position="34"/>
    </location>
</feature>
<dbReference type="AlphaFoldDB" id="A0A1S8CXJ6"/>
<organism evidence="12 13">
    <name type="scientific">Alkanindiges hydrocarboniclasticus</name>
    <dbReference type="NCBI Taxonomy" id="1907941"/>
    <lineage>
        <taxon>Bacteria</taxon>
        <taxon>Pseudomonadati</taxon>
        <taxon>Pseudomonadota</taxon>
        <taxon>Gammaproteobacteria</taxon>
        <taxon>Moraxellales</taxon>
        <taxon>Moraxellaceae</taxon>
        <taxon>Alkanindiges</taxon>
    </lineage>
</organism>
<dbReference type="PANTHER" id="PTHR11562:SF17">
    <property type="entry name" value="RE54080P-RELATED"/>
    <property type="match status" value="1"/>
</dbReference>
<dbReference type="InterPro" id="IPR027470">
    <property type="entry name" value="Cation_efflux_CTD"/>
</dbReference>
<gene>
    <name evidence="12" type="ORF">BKE30_05035</name>
</gene>
<sequence>MSGQSHSKRLWWALGLTSSFLIVEVVGGLLTQSLALLSDAAHMFTDTAALAIALTAIQIARRPADQKRTFGYHRFEILAAAFNALLLFMVAFYILYEAWLRIQQPPEIQSMGMLGIAVIGLLVNLLAMYLLVGGQKDSLNVKGAYLEVLSDALGSVGVIVGALIILFTGWLWVDSLIAVAIGFWVLPRTWILLRDSLNILLEGVPANVSLATISADLNQLDGVDEVHDLHVWALTSGKSSLTAHLVVPSADAQQVLEAARELLAQRHQLHHITLQCERYSCAMADINAHQFLQGNQPSANRTAGHSHLH</sequence>
<feature type="transmembrane region" description="Helical" evidence="9">
    <location>
        <begin position="108"/>
        <end position="132"/>
    </location>
</feature>
<proteinExistence type="inferred from homology"/>
<evidence type="ECO:0000256" key="5">
    <source>
        <dbReference type="ARBA" id="ARBA00022906"/>
    </source>
</evidence>
<evidence type="ECO:0000313" key="13">
    <source>
        <dbReference type="Proteomes" id="UP000192132"/>
    </source>
</evidence>
<dbReference type="Pfam" id="PF16916">
    <property type="entry name" value="ZT_dimer"/>
    <property type="match status" value="1"/>
</dbReference>
<evidence type="ECO:0000259" key="11">
    <source>
        <dbReference type="Pfam" id="PF16916"/>
    </source>
</evidence>
<dbReference type="GO" id="GO:0005385">
    <property type="term" value="F:zinc ion transmembrane transporter activity"/>
    <property type="evidence" value="ECO:0007669"/>
    <property type="project" value="TreeGrafter"/>
</dbReference>
<keyword evidence="4 9" id="KW-0812">Transmembrane</keyword>
<dbReference type="Proteomes" id="UP000192132">
    <property type="component" value="Unassembled WGS sequence"/>
</dbReference>
<feature type="transmembrane region" description="Helical" evidence="9">
    <location>
        <begin position="40"/>
        <end position="57"/>
    </location>
</feature>
<feature type="transmembrane region" description="Helical" evidence="9">
    <location>
        <begin position="77"/>
        <end position="96"/>
    </location>
</feature>
<evidence type="ECO:0000256" key="9">
    <source>
        <dbReference type="SAM" id="Phobius"/>
    </source>
</evidence>
<dbReference type="Pfam" id="PF01545">
    <property type="entry name" value="Cation_efflux"/>
    <property type="match status" value="1"/>
</dbReference>
<dbReference type="InterPro" id="IPR050681">
    <property type="entry name" value="CDF/SLC30A"/>
</dbReference>
<keyword evidence="5" id="KW-0864">Zinc transport</keyword>
<evidence type="ECO:0000313" key="12">
    <source>
        <dbReference type="EMBL" id="ONG41365.1"/>
    </source>
</evidence>
<evidence type="ECO:0000259" key="10">
    <source>
        <dbReference type="Pfam" id="PF01545"/>
    </source>
</evidence>
<feature type="transmembrane region" description="Helical" evidence="9">
    <location>
        <begin position="176"/>
        <end position="193"/>
    </location>
</feature>
<dbReference type="EMBL" id="MLCN01000012">
    <property type="protein sequence ID" value="ONG41365.1"/>
    <property type="molecule type" value="Genomic_DNA"/>
</dbReference>
<comment type="subcellular location">
    <subcellularLocation>
        <location evidence="1">Membrane</location>
        <topology evidence="1">Multi-pass membrane protein</topology>
    </subcellularLocation>
</comment>
<keyword evidence="13" id="KW-1185">Reference proteome</keyword>
<comment type="caution">
    <text evidence="12">The sequence shown here is derived from an EMBL/GenBank/DDBJ whole genome shotgun (WGS) entry which is preliminary data.</text>
</comment>
<comment type="similarity">
    <text evidence="2">Belongs to the cation diffusion facilitator (CDF) transporter (TC 2.A.4) family. SLC30A subfamily.</text>
</comment>
<keyword evidence="5" id="KW-0862">Zinc</keyword>
<feature type="transmembrane region" description="Helical" evidence="9">
    <location>
        <begin position="144"/>
        <end position="170"/>
    </location>
</feature>
<feature type="domain" description="Cation efflux protein cytoplasmic" evidence="11">
    <location>
        <begin position="207"/>
        <end position="279"/>
    </location>
</feature>
<dbReference type="Gene3D" id="1.20.1510.10">
    <property type="entry name" value="Cation efflux protein transmembrane domain"/>
    <property type="match status" value="1"/>
</dbReference>
<dbReference type="NCBIfam" id="TIGR01297">
    <property type="entry name" value="CDF"/>
    <property type="match status" value="1"/>
</dbReference>
<protein>
    <submittedName>
        <fullName evidence="12">Cation transporter</fullName>
    </submittedName>
</protein>
<dbReference type="InterPro" id="IPR058533">
    <property type="entry name" value="Cation_efflux_TM"/>
</dbReference>